<dbReference type="OrthoDB" id="408631at2759"/>
<accession>A0A9W4XJV2</accession>
<dbReference type="InterPro" id="IPR019819">
    <property type="entry name" value="Carboxylesterase_B_CS"/>
</dbReference>
<feature type="chain" id="PRO_5040970851" description="Carboxylesterase type B domain-containing protein" evidence="1">
    <location>
        <begin position="26"/>
        <end position="187"/>
    </location>
</feature>
<dbReference type="AlphaFoldDB" id="A0A9W4XJV2"/>
<evidence type="ECO:0000256" key="1">
    <source>
        <dbReference type="SAM" id="SignalP"/>
    </source>
</evidence>
<evidence type="ECO:0000313" key="4">
    <source>
        <dbReference type="Proteomes" id="UP001152607"/>
    </source>
</evidence>
<dbReference type="InterPro" id="IPR029058">
    <property type="entry name" value="AB_hydrolase_fold"/>
</dbReference>
<dbReference type="InterPro" id="IPR050309">
    <property type="entry name" value="Type-B_Carboxylest/Lipase"/>
</dbReference>
<gene>
    <name evidence="3" type="ORF">PDIGIT_LOCUS7320</name>
</gene>
<dbReference type="Proteomes" id="UP001152607">
    <property type="component" value="Unassembled WGS sequence"/>
</dbReference>
<dbReference type="SUPFAM" id="SSF53474">
    <property type="entry name" value="alpha/beta-Hydrolases"/>
    <property type="match status" value="1"/>
</dbReference>
<evidence type="ECO:0000313" key="3">
    <source>
        <dbReference type="EMBL" id="CAI6334263.1"/>
    </source>
</evidence>
<dbReference type="Pfam" id="PF00135">
    <property type="entry name" value="COesterase"/>
    <property type="match status" value="1"/>
</dbReference>
<evidence type="ECO:0000259" key="2">
    <source>
        <dbReference type="Pfam" id="PF00135"/>
    </source>
</evidence>
<proteinExistence type="predicted"/>
<dbReference type="Gene3D" id="3.40.50.1820">
    <property type="entry name" value="alpha/beta hydrolase"/>
    <property type="match status" value="1"/>
</dbReference>
<keyword evidence="4" id="KW-1185">Reference proteome</keyword>
<dbReference type="PROSITE" id="PS00941">
    <property type="entry name" value="CARBOXYLESTERASE_B_2"/>
    <property type="match status" value="1"/>
</dbReference>
<name>A0A9W4XJV2_9PLEO</name>
<organism evidence="3 4">
    <name type="scientific">Periconia digitata</name>
    <dbReference type="NCBI Taxonomy" id="1303443"/>
    <lineage>
        <taxon>Eukaryota</taxon>
        <taxon>Fungi</taxon>
        <taxon>Dikarya</taxon>
        <taxon>Ascomycota</taxon>
        <taxon>Pezizomycotina</taxon>
        <taxon>Dothideomycetes</taxon>
        <taxon>Pleosporomycetidae</taxon>
        <taxon>Pleosporales</taxon>
        <taxon>Massarineae</taxon>
        <taxon>Periconiaceae</taxon>
        <taxon>Periconia</taxon>
    </lineage>
</organism>
<feature type="domain" description="Carboxylesterase type B" evidence="2">
    <location>
        <begin position="36"/>
        <end position="185"/>
    </location>
</feature>
<dbReference type="EMBL" id="CAOQHR010000004">
    <property type="protein sequence ID" value="CAI6334263.1"/>
    <property type="molecule type" value="Genomic_DNA"/>
</dbReference>
<feature type="signal peptide" evidence="1">
    <location>
        <begin position="1"/>
        <end position="25"/>
    </location>
</feature>
<keyword evidence="1" id="KW-0732">Signal</keyword>
<dbReference type="InterPro" id="IPR002018">
    <property type="entry name" value="CarbesteraseB"/>
</dbReference>
<reference evidence="3" key="1">
    <citation type="submission" date="2023-01" db="EMBL/GenBank/DDBJ databases">
        <authorList>
            <person name="Van Ghelder C."/>
            <person name="Rancurel C."/>
        </authorList>
    </citation>
    <scope>NUCLEOTIDE SEQUENCE</scope>
    <source>
        <strain evidence="3">CNCM I-4278</strain>
    </source>
</reference>
<protein>
    <recommendedName>
        <fullName evidence="2">Carboxylesterase type B domain-containing protein</fullName>
    </recommendedName>
</protein>
<comment type="caution">
    <text evidence="3">The sequence shown here is derived from an EMBL/GenBank/DDBJ whole genome shotgun (WGS) entry which is preliminary data.</text>
</comment>
<sequence length="187" mass="20483">MIHPTSLFLLTVLGALPHPSTTALAQNISIPSALTIRTTSGIYTGLIDPSVPDVKQWLGIRYGQPPLGTKRFLPPSPAVDPDTHYYARQYQPICFQQSGSHTGLFWELVPEFQNQDPQGEDCLFLNVWAPDVKGVGGKEGKEGRDGLLPVLIWACGGGLQEGGGHAPYQVPDRWVQRTKTHVVITFK</sequence>
<dbReference type="PANTHER" id="PTHR11559">
    <property type="entry name" value="CARBOXYLESTERASE"/>
    <property type="match status" value="1"/>
</dbReference>